<feature type="transmembrane region" description="Helical" evidence="1">
    <location>
        <begin position="92"/>
        <end position="116"/>
    </location>
</feature>
<feature type="transmembrane region" description="Helical" evidence="1">
    <location>
        <begin position="162"/>
        <end position="181"/>
    </location>
</feature>
<dbReference type="AlphaFoldDB" id="A0A7I7U307"/>
<feature type="transmembrane region" description="Helical" evidence="1">
    <location>
        <begin position="54"/>
        <end position="72"/>
    </location>
</feature>
<name>A0A7I7U307_MYCPF</name>
<feature type="transmembrane region" description="Helical" evidence="1">
    <location>
        <begin position="137"/>
        <end position="156"/>
    </location>
</feature>
<sequence>MRRKPQPTEDVAKMNATFKELPGQATMRVQAAEYKAKAFERELKSAKAWTPERMYWLLGLVPASLVALQILIAAKGDPNTLRSLVQNLNITAIFLATVLPFALVVLAFLCLSVALTELSSCRRMRANDPMNPALANALTRLGGAIALGLLVTALSVATMPSILFVTTLVICTTWLGLYMGGDSKHRFTTLFQAIVPVYLFAVMAAGVVFVLTSGMWLPREELTFGRAQTGAVYVLSSDSEWTKYLDEATNSVEIVVTKYVTKREIMPDDDNWTNQTVAELISRHL</sequence>
<keyword evidence="1" id="KW-0812">Transmembrane</keyword>
<evidence type="ECO:0000256" key="1">
    <source>
        <dbReference type="SAM" id="Phobius"/>
    </source>
</evidence>
<proteinExistence type="predicted"/>
<dbReference type="Proteomes" id="UP000466554">
    <property type="component" value="Chromosome"/>
</dbReference>
<keyword evidence="1" id="KW-1133">Transmembrane helix</keyword>
<keyword evidence="1" id="KW-0472">Membrane</keyword>
<evidence type="ECO:0000313" key="3">
    <source>
        <dbReference type="Proteomes" id="UP000466554"/>
    </source>
</evidence>
<gene>
    <name evidence="2" type="ORF">MPRF_26370</name>
</gene>
<organism evidence="2 3">
    <name type="scientific">Mycolicibacterium parafortuitum</name>
    <name type="common">Mycobacterium parafortuitum</name>
    <dbReference type="NCBI Taxonomy" id="39692"/>
    <lineage>
        <taxon>Bacteria</taxon>
        <taxon>Bacillati</taxon>
        <taxon>Actinomycetota</taxon>
        <taxon>Actinomycetes</taxon>
        <taxon>Mycobacteriales</taxon>
        <taxon>Mycobacteriaceae</taxon>
        <taxon>Mycolicibacterium</taxon>
    </lineage>
</organism>
<feature type="transmembrane region" description="Helical" evidence="1">
    <location>
        <begin position="193"/>
        <end position="217"/>
    </location>
</feature>
<dbReference type="RefSeq" id="WP_163766540.1">
    <property type="nucleotide sequence ID" value="NZ_AP022598.1"/>
</dbReference>
<accession>A0A7I7U307</accession>
<dbReference type="EMBL" id="AP022598">
    <property type="protein sequence ID" value="BBY75738.1"/>
    <property type="molecule type" value="Genomic_DNA"/>
</dbReference>
<reference evidence="2 3" key="1">
    <citation type="journal article" date="2019" name="Emerg. Microbes Infect.">
        <title>Comprehensive subspecies identification of 175 nontuberculous mycobacteria species based on 7547 genomic profiles.</title>
        <authorList>
            <person name="Matsumoto Y."/>
            <person name="Kinjo T."/>
            <person name="Motooka D."/>
            <person name="Nabeya D."/>
            <person name="Jung N."/>
            <person name="Uechi K."/>
            <person name="Horii T."/>
            <person name="Iida T."/>
            <person name="Fujita J."/>
            <person name="Nakamura S."/>
        </authorList>
    </citation>
    <scope>NUCLEOTIDE SEQUENCE [LARGE SCALE GENOMIC DNA]</scope>
    <source>
        <strain evidence="2 3">JCM 6367</strain>
    </source>
</reference>
<protein>
    <submittedName>
        <fullName evidence="2">Uncharacterized protein</fullName>
    </submittedName>
</protein>
<evidence type="ECO:0000313" key="2">
    <source>
        <dbReference type="EMBL" id="BBY75738.1"/>
    </source>
</evidence>